<dbReference type="InterPro" id="IPR041662">
    <property type="entry name" value="SusD-like_2"/>
</dbReference>
<dbReference type="EMBL" id="BAABGY010000001">
    <property type="protein sequence ID" value="GAA4319763.1"/>
    <property type="molecule type" value="Genomic_DNA"/>
</dbReference>
<keyword evidence="2" id="KW-1185">Reference proteome</keyword>
<accession>A0ABP8G957</accession>
<dbReference type="RefSeq" id="WP_345253050.1">
    <property type="nucleotide sequence ID" value="NZ_BAABGY010000001.1"/>
</dbReference>
<comment type="caution">
    <text evidence="1">The sequence shown here is derived from an EMBL/GenBank/DDBJ whole genome shotgun (WGS) entry which is preliminary data.</text>
</comment>
<evidence type="ECO:0000313" key="2">
    <source>
        <dbReference type="Proteomes" id="UP001501725"/>
    </source>
</evidence>
<dbReference type="Proteomes" id="UP001501725">
    <property type="component" value="Unassembled WGS sequence"/>
</dbReference>
<dbReference type="Gene3D" id="1.25.40.390">
    <property type="match status" value="1"/>
</dbReference>
<organism evidence="1 2">
    <name type="scientific">Flaviaesturariibacter amylovorans</name>
    <dbReference type="NCBI Taxonomy" id="1084520"/>
    <lineage>
        <taxon>Bacteria</taxon>
        <taxon>Pseudomonadati</taxon>
        <taxon>Bacteroidota</taxon>
        <taxon>Chitinophagia</taxon>
        <taxon>Chitinophagales</taxon>
        <taxon>Chitinophagaceae</taxon>
        <taxon>Flaviaestuariibacter</taxon>
    </lineage>
</organism>
<dbReference type="InterPro" id="IPR011990">
    <property type="entry name" value="TPR-like_helical_dom_sf"/>
</dbReference>
<proteinExistence type="predicted"/>
<protein>
    <submittedName>
        <fullName evidence="1">SusD/RagB family nutrient-binding outer membrane lipoprotein</fullName>
    </submittedName>
</protein>
<sequence length="518" mass="56715">MKLKRIIYATSLAALMLGMGSCKKDKFDINANPDDVTDVSVTPQVLLPAAQVVTSDIVATNFTTLQMWMGFWARSGSYQSLTEIETYKFGRDFESQIWTNLYANANNYQIMINKSKADGAAFYEGVGRIMKAHNFGILVDIYNNVPYFEAFRGTAEPTPAYDKGVDIYNDLFKQLDTAITLLKSPAAADASLNPEKSTSDLVYAGDPTAWVRFANTLRLRLLIHLHNGINSTQVAPGVDVAAQVAKFTTEGFIGAGQSAHLNPGFSGAKPQPFYRRYNTNEAGTGSQRDHVRANDYAIRYYTYNADPRLARFYVAGASGQKGIKFGQASGDQTLIGSNLSTVRAPGYSPNGASSRAWILTSVESLFLQAEAIQRGIAIPGAGTPADALRAAVRESFVWLGLTSAQADTYISTNAGYEDVDITAPGGGLFTILSQKWFALNGIAPYELYTDYRRTDYVLGDTPNIGFTAGPPLSIDPNRASRIPRRLFYPQNEYNYNTENVTAQGDINVTTGRIFWDLN</sequence>
<name>A0ABP8G957_9BACT</name>
<dbReference type="PROSITE" id="PS51257">
    <property type="entry name" value="PROKAR_LIPOPROTEIN"/>
    <property type="match status" value="1"/>
</dbReference>
<dbReference type="SUPFAM" id="SSF48452">
    <property type="entry name" value="TPR-like"/>
    <property type="match status" value="1"/>
</dbReference>
<reference evidence="2" key="1">
    <citation type="journal article" date="2019" name="Int. J. Syst. Evol. Microbiol.">
        <title>The Global Catalogue of Microorganisms (GCM) 10K type strain sequencing project: providing services to taxonomists for standard genome sequencing and annotation.</title>
        <authorList>
            <consortium name="The Broad Institute Genomics Platform"/>
            <consortium name="The Broad Institute Genome Sequencing Center for Infectious Disease"/>
            <person name="Wu L."/>
            <person name="Ma J."/>
        </authorList>
    </citation>
    <scope>NUCLEOTIDE SEQUENCE [LARGE SCALE GENOMIC DNA]</scope>
    <source>
        <strain evidence="2">JCM 17919</strain>
    </source>
</reference>
<evidence type="ECO:0000313" key="1">
    <source>
        <dbReference type="EMBL" id="GAA4319763.1"/>
    </source>
</evidence>
<gene>
    <name evidence="1" type="ORF">GCM10023184_04670</name>
</gene>
<keyword evidence="1" id="KW-0449">Lipoprotein</keyword>
<dbReference type="Pfam" id="PF12771">
    <property type="entry name" value="SusD-like_2"/>
    <property type="match status" value="1"/>
</dbReference>